<name>A0A831TGE0_9BACT</name>
<keyword evidence="4 8" id="KW-0812">Transmembrane</keyword>
<dbReference type="InterPro" id="IPR050330">
    <property type="entry name" value="Bact_OuterMem_StrucFunc"/>
</dbReference>
<evidence type="ECO:0000256" key="8">
    <source>
        <dbReference type="SAM" id="Phobius"/>
    </source>
</evidence>
<keyword evidence="5 8" id="KW-1133">Transmembrane helix</keyword>
<dbReference type="InterPro" id="IPR036737">
    <property type="entry name" value="OmpA-like_sf"/>
</dbReference>
<dbReference type="Gene3D" id="3.30.1330.60">
    <property type="entry name" value="OmpA-like domain"/>
    <property type="match status" value="1"/>
</dbReference>
<keyword evidence="6 7" id="KW-0472">Membrane</keyword>
<comment type="subcellular location">
    <subcellularLocation>
        <location evidence="1">Cell membrane</location>
        <topology evidence="1">Single-pass membrane protein</topology>
    </subcellularLocation>
</comment>
<evidence type="ECO:0000256" key="6">
    <source>
        <dbReference type="ARBA" id="ARBA00023136"/>
    </source>
</evidence>
<gene>
    <name evidence="10" type="ORF">ENP34_10545</name>
</gene>
<feature type="domain" description="OmpA-like" evidence="9">
    <location>
        <begin position="112"/>
        <end position="233"/>
    </location>
</feature>
<dbReference type="AlphaFoldDB" id="A0A831TGE0"/>
<dbReference type="InterPro" id="IPR006665">
    <property type="entry name" value="OmpA-like"/>
</dbReference>
<dbReference type="PROSITE" id="PS51123">
    <property type="entry name" value="OMPA_2"/>
    <property type="match status" value="1"/>
</dbReference>
<dbReference type="GO" id="GO:0005886">
    <property type="term" value="C:plasma membrane"/>
    <property type="evidence" value="ECO:0007669"/>
    <property type="project" value="UniProtKB-SubCell"/>
</dbReference>
<dbReference type="PANTHER" id="PTHR30329">
    <property type="entry name" value="STATOR ELEMENT OF FLAGELLAR MOTOR COMPLEX"/>
    <property type="match status" value="1"/>
</dbReference>
<comment type="similarity">
    <text evidence="2">Belongs to the MotB family.</text>
</comment>
<dbReference type="EMBL" id="DSIY01000248">
    <property type="protein sequence ID" value="HEG91861.1"/>
    <property type="molecule type" value="Genomic_DNA"/>
</dbReference>
<organism evidence="10">
    <name type="scientific">Thermorudis peleae</name>
    <dbReference type="NCBI Taxonomy" id="1382356"/>
    <lineage>
        <taxon>Bacteria</taxon>
        <taxon>Pseudomonadati</taxon>
        <taxon>Thermomicrobiota</taxon>
        <taxon>Thermomicrobia</taxon>
        <taxon>Thermomicrobia incertae sedis</taxon>
        <taxon>Thermorudis</taxon>
    </lineage>
</organism>
<dbReference type="InterPro" id="IPR025713">
    <property type="entry name" value="MotB-like_N_dom"/>
</dbReference>
<dbReference type="CDD" id="cd07185">
    <property type="entry name" value="OmpA_C-like"/>
    <property type="match status" value="1"/>
</dbReference>
<evidence type="ECO:0000313" key="10">
    <source>
        <dbReference type="EMBL" id="HEG91861.1"/>
    </source>
</evidence>
<keyword evidence="3" id="KW-1003">Cell membrane</keyword>
<reference evidence="10" key="1">
    <citation type="journal article" date="2020" name="mSystems">
        <title>Genome- and Community-Level Interaction Insights into Carbon Utilization and Element Cycling Functions of Hydrothermarchaeota in Hydrothermal Sediment.</title>
        <authorList>
            <person name="Zhou Z."/>
            <person name="Liu Y."/>
            <person name="Xu W."/>
            <person name="Pan J."/>
            <person name="Luo Z.H."/>
            <person name="Li M."/>
        </authorList>
    </citation>
    <scope>NUCLEOTIDE SEQUENCE [LARGE SCALE GENOMIC DNA]</scope>
    <source>
        <strain evidence="10">SpSt-210</strain>
    </source>
</reference>
<evidence type="ECO:0000256" key="3">
    <source>
        <dbReference type="ARBA" id="ARBA00022475"/>
    </source>
</evidence>
<evidence type="ECO:0000259" key="9">
    <source>
        <dbReference type="PROSITE" id="PS51123"/>
    </source>
</evidence>
<comment type="caution">
    <text evidence="10">The sequence shown here is derived from an EMBL/GenBank/DDBJ whole genome shotgun (WGS) entry which is preliminary data.</text>
</comment>
<evidence type="ECO:0000256" key="4">
    <source>
        <dbReference type="ARBA" id="ARBA00022692"/>
    </source>
</evidence>
<evidence type="ECO:0000256" key="2">
    <source>
        <dbReference type="ARBA" id="ARBA00008914"/>
    </source>
</evidence>
<evidence type="ECO:0000256" key="7">
    <source>
        <dbReference type="PROSITE-ProRule" id="PRU00473"/>
    </source>
</evidence>
<proteinExistence type="inferred from homology"/>
<evidence type="ECO:0000256" key="1">
    <source>
        <dbReference type="ARBA" id="ARBA00004162"/>
    </source>
</evidence>
<dbReference type="Pfam" id="PF00691">
    <property type="entry name" value="OmpA"/>
    <property type="match status" value="1"/>
</dbReference>
<feature type="transmembrane region" description="Helical" evidence="8">
    <location>
        <begin position="20"/>
        <end position="39"/>
    </location>
</feature>
<protein>
    <submittedName>
        <fullName evidence="10">Chemotaxis protein MotB</fullName>
    </submittedName>
</protein>
<sequence>MARRAQHHEQEHENHERWLITYADLITLLLVFFVVMYSISRADLEKFRQVTSSLRAAFNLEVLDSPAPPRRITAPLEQDPRFAAYLGVRAEMMSLLTRLGLDRESVEVELTYEGIVIHLSDALLFPPGQAQLRPEAARVLDGIASILATLPNQVRVEGHTDDVPPPAGAYPDNWELSVMRAVAAVRYLTDVSGLPPERLSAVGYAQYRPRADNSTLEGRRKNRRVDIVILQPAPGSMASPVAP</sequence>
<dbReference type="SUPFAM" id="SSF103088">
    <property type="entry name" value="OmpA-like"/>
    <property type="match status" value="1"/>
</dbReference>
<accession>A0A831TGE0</accession>
<evidence type="ECO:0000256" key="5">
    <source>
        <dbReference type="ARBA" id="ARBA00022989"/>
    </source>
</evidence>
<dbReference type="Pfam" id="PF13677">
    <property type="entry name" value="MotB_plug"/>
    <property type="match status" value="1"/>
</dbReference>
<dbReference type="PANTHER" id="PTHR30329:SF21">
    <property type="entry name" value="LIPOPROTEIN YIAD-RELATED"/>
    <property type="match status" value="1"/>
</dbReference>